<dbReference type="PANTHER" id="PTHR40465">
    <property type="entry name" value="CHROMOSOME 1, WHOLE GENOME SHOTGUN SEQUENCE"/>
    <property type="match status" value="1"/>
</dbReference>
<evidence type="ECO:0000313" key="4">
    <source>
        <dbReference type="Proteomes" id="UP001175211"/>
    </source>
</evidence>
<feature type="transmembrane region" description="Helical" evidence="1">
    <location>
        <begin position="177"/>
        <end position="201"/>
    </location>
</feature>
<feature type="transmembrane region" description="Helical" evidence="1">
    <location>
        <begin position="248"/>
        <end position="270"/>
    </location>
</feature>
<gene>
    <name evidence="3" type="ORF">EV420DRAFT_1641103</name>
</gene>
<sequence length="333" mass="36973">MVLEPIWDEFDARVTVFSEKQPRCLLRQSCCARAYVEEGSLFSVFEPLKSAYSFFTAVHVAGLCHWTYQVFITDFNQPELLNKFPESVAIEIMAIYVVAFIAQGYSFHGYRSPYHSEAFSRCRFYIRQIWKISYRNIWITTPIVGLALLNIGAGIAQTITTAQRGTVSGIGSEINKIITAVETGAAAACDISITATLCVLLRINRTGIKSTDSALDSLIILAINRGTVTSLSAVVELILYLARPESMLFALVFFPSTQFYVLSVVGSLNYREHVRAARDQKRQWSISNIVINDSFNEGTSAQSHSDGIHMAKSVATGWREPDSELGLDTYGAC</sequence>
<feature type="transmembrane region" description="Helical" evidence="1">
    <location>
        <begin position="88"/>
        <end position="107"/>
    </location>
</feature>
<feature type="transmembrane region" description="Helical" evidence="1">
    <location>
        <begin position="137"/>
        <end position="157"/>
    </location>
</feature>
<keyword evidence="1" id="KW-0472">Membrane</keyword>
<accession>A0AA39TIY6</accession>
<dbReference type="Pfam" id="PF20152">
    <property type="entry name" value="DUF6534"/>
    <property type="match status" value="1"/>
</dbReference>
<evidence type="ECO:0000256" key="1">
    <source>
        <dbReference type="SAM" id="Phobius"/>
    </source>
</evidence>
<name>A0AA39TIY6_ARMTA</name>
<dbReference type="Proteomes" id="UP001175211">
    <property type="component" value="Unassembled WGS sequence"/>
</dbReference>
<comment type="caution">
    <text evidence="3">The sequence shown here is derived from an EMBL/GenBank/DDBJ whole genome shotgun (WGS) entry which is preliminary data.</text>
</comment>
<feature type="domain" description="DUF6534" evidence="2">
    <location>
        <begin position="186"/>
        <end position="273"/>
    </location>
</feature>
<reference evidence="3" key="1">
    <citation type="submission" date="2023-06" db="EMBL/GenBank/DDBJ databases">
        <authorList>
            <consortium name="Lawrence Berkeley National Laboratory"/>
            <person name="Ahrendt S."/>
            <person name="Sahu N."/>
            <person name="Indic B."/>
            <person name="Wong-Bajracharya J."/>
            <person name="Merenyi Z."/>
            <person name="Ke H.-M."/>
            <person name="Monk M."/>
            <person name="Kocsube S."/>
            <person name="Drula E."/>
            <person name="Lipzen A."/>
            <person name="Balint B."/>
            <person name="Henrissat B."/>
            <person name="Andreopoulos B."/>
            <person name="Martin F.M."/>
            <person name="Harder C.B."/>
            <person name="Rigling D."/>
            <person name="Ford K.L."/>
            <person name="Foster G.D."/>
            <person name="Pangilinan J."/>
            <person name="Papanicolaou A."/>
            <person name="Barry K."/>
            <person name="LaButti K."/>
            <person name="Viragh M."/>
            <person name="Koriabine M."/>
            <person name="Yan M."/>
            <person name="Riley R."/>
            <person name="Champramary S."/>
            <person name="Plett K.L."/>
            <person name="Tsai I.J."/>
            <person name="Slot J."/>
            <person name="Sipos G."/>
            <person name="Plett J."/>
            <person name="Nagy L.G."/>
            <person name="Grigoriev I.V."/>
        </authorList>
    </citation>
    <scope>NUCLEOTIDE SEQUENCE</scope>
    <source>
        <strain evidence="3">CCBAS 213</strain>
    </source>
</reference>
<keyword evidence="4" id="KW-1185">Reference proteome</keyword>
<dbReference type="PANTHER" id="PTHR40465:SF1">
    <property type="entry name" value="DUF6534 DOMAIN-CONTAINING PROTEIN"/>
    <property type="match status" value="1"/>
</dbReference>
<dbReference type="GeneID" id="85360739"/>
<dbReference type="EMBL" id="JAUEPS010000012">
    <property type="protein sequence ID" value="KAK0460557.1"/>
    <property type="molecule type" value="Genomic_DNA"/>
</dbReference>
<protein>
    <recommendedName>
        <fullName evidence="2">DUF6534 domain-containing protein</fullName>
    </recommendedName>
</protein>
<dbReference type="AlphaFoldDB" id="A0AA39TIY6"/>
<keyword evidence="1" id="KW-0812">Transmembrane</keyword>
<dbReference type="RefSeq" id="XP_060332596.1">
    <property type="nucleotide sequence ID" value="XM_060477191.1"/>
</dbReference>
<dbReference type="InterPro" id="IPR045339">
    <property type="entry name" value="DUF6534"/>
</dbReference>
<evidence type="ECO:0000313" key="3">
    <source>
        <dbReference type="EMBL" id="KAK0460557.1"/>
    </source>
</evidence>
<keyword evidence="1" id="KW-1133">Transmembrane helix</keyword>
<feature type="transmembrane region" description="Helical" evidence="1">
    <location>
        <begin position="51"/>
        <end position="68"/>
    </location>
</feature>
<proteinExistence type="predicted"/>
<evidence type="ECO:0000259" key="2">
    <source>
        <dbReference type="Pfam" id="PF20152"/>
    </source>
</evidence>
<organism evidence="3 4">
    <name type="scientific">Armillaria tabescens</name>
    <name type="common">Ringless honey mushroom</name>
    <name type="synonym">Agaricus tabescens</name>
    <dbReference type="NCBI Taxonomy" id="1929756"/>
    <lineage>
        <taxon>Eukaryota</taxon>
        <taxon>Fungi</taxon>
        <taxon>Dikarya</taxon>
        <taxon>Basidiomycota</taxon>
        <taxon>Agaricomycotina</taxon>
        <taxon>Agaricomycetes</taxon>
        <taxon>Agaricomycetidae</taxon>
        <taxon>Agaricales</taxon>
        <taxon>Marasmiineae</taxon>
        <taxon>Physalacriaceae</taxon>
        <taxon>Desarmillaria</taxon>
    </lineage>
</organism>
<feature type="transmembrane region" description="Helical" evidence="1">
    <location>
        <begin position="222"/>
        <end position="242"/>
    </location>
</feature>